<evidence type="ECO:0000256" key="1">
    <source>
        <dbReference type="ARBA" id="ARBA00022679"/>
    </source>
</evidence>
<dbReference type="PANTHER" id="PTHR43775:SF51">
    <property type="entry name" value="INACTIVE PHENOLPHTHIOCEROL SYNTHESIS POLYKETIDE SYNTHASE TYPE I PKS1-RELATED"/>
    <property type="match status" value="1"/>
</dbReference>
<accession>A0ABS4MAZ4</accession>
<evidence type="ECO:0000256" key="2">
    <source>
        <dbReference type="ARBA" id="ARBA00023268"/>
    </source>
</evidence>
<dbReference type="CDD" id="cd05195">
    <property type="entry name" value="enoyl_red"/>
    <property type="match status" value="1"/>
</dbReference>
<proteinExistence type="predicted"/>
<dbReference type="InterPro" id="IPR055123">
    <property type="entry name" value="SpnB-like_Rossmann"/>
</dbReference>
<dbReference type="InterPro" id="IPR036291">
    <property type="entry name" value="NAD(P)-bd_dom_sf"/>
</dbReference>
<dbReference type="Gene3D" id="3.90.180.10">
    <property type="entry name" value="Medium-chain alcohol dehydrogenases, catalytic domain"/>
    <property type="match status" value="1"/>
</dbReference>
<evidence type="ECO:0000259" key="3">
    <source>
        <dbReference type="SMART" id="SM00829"/>
    </source>
</evidence>
<feature type="non-terminal residue" evidence="4">
    <location>
        <position position="1"/>
    </location>
</feature>
<gene>
    <name evidence="4" type="ORF">J2Z21_009856</name>
</gene>
<name>A0ABS4MAZ4_9ACTN</name>
<evidence type="ECO:0000313" key="5">
    <source>
        <dbReference type="Proteomes" id="UP001519309"/>
    </source>
</evidence>
<dbReference type="InterPro" id="IPR013154">
    <property type="entry name" value="ADH-like_N"/>
</dbReference>
<sequence length="425" mass="44156">LGVVREWLAADVLSGSRLLVVTERAVDAGSETLVEVAGASAWGLVRAIQSENPGRVLLADVDDVADAGVEVVLRAGVASGEAQFVVRSGQVRVPRLGRAVPGLRVPAEGGWRLGFSERGTLDNLVLAPAGSGELGVGEVRVGLRAAGVNFRDVLNVLGMYPGEAGLLGLEGAGVVLEVGSGVSGLRPGDAVMGLFSGAFTAEAVTDARLLAPVPVGWSMAEAAAAPVVFLTAWYALVELAGLQSGESVLVHAAAGGVGIAAVQLARHLGAEVFATASPSKWAAVRELGVDASHIASSRTTEFEAVFRDVSGGRGVDVVLDSLAGEFVDASLRLTRPGGRFVEMGKTDIRDPEEVERLHRVAYQAFDLLQQDPGVIGAMLSSLTELFARGVLRPLPVACWDVRRAVDAFRFLSQARHIGKVVLTVP</sequence>
<dbReference type="Pfam" id="PF13602">
    <property type="entry name" value="ADH_zinc_N_2"/>
    <property type="match status" value="1"/>
</dbReference>
<keyword evidence="5" id="KW-1185">Reference proteome</keyword>
<dbReference type="SUPFAM" id="SSF51735">
    <property type="entry name" value="NAD(P)-binding Rossmann-fold domains"/>
    <property type="match status" value="2"/>
</dbReference>
<keyword evidence="1" id="KW-0808">Transferase</keyword>
<dbReference type="SUPFAM" id="SSF50129">
    <property type="entry name" value="GroES-like"/>
    <property type="match status" value="1"/>
</dbReference>
<dbReference type="InterPro" id="IPR050091">
    <property type="entry name" value="PKS_NRPS_Biosynth_Enz"/>
</dbReference>
<protein>
    <submittedName>
        <fullName evidence="4">NADPH:quinone reductase-like Zn-dependent oxidoreductase</fullName>
    </submittedName>
</protein>
<dbReference type="InterPro" id="IPR020843">
    <property type="entry name" value="ER"/>
</dbReference>
<dbReference type="SMART" id="SM00829">
    <property type="entry name" value="PKS_ER"/>
    <property type="match status" value="1"/>
</dbReference>
<dbReference type="InterPro" id="IPR011032">
    <property type="entry name" value="GroES-like_sf"/>
</dbReference>
<dbReference type="Pfam" id="PF22953">
    <property type="entry name" value="SpnB_Rossmann"/>
    <property type="match status" value="1"/>
</dbReference>
<keyword evidence="2" id="KW-0511">Multifunctional enzyme</keyword>
<organism evidence="4 5">
    <name type="scientific">Streptomyces griseochromogenes</name>
    <dbReference type="NCBI Taxonomy" id="68214"/>
    <lineage>
        <taxon>Bacteria</taxon>
        <taxon>Bacillati</taxon>
        <taxon>Actinomycetota</taxon>
        <taxon>Actinomycetes</taxon>
        <taxon>Kitasatosporales</taxon>
        <taxon>Streptomycetaceae</taxon>
        <taxon>Streptomyces</taxon>
    </lineage>
</organism>
<comment type="caution">
    <text evidence="4">The sequence shown here is derived from an EMBL/GenBank/DDBJ whole genome shotgun (WGS) entry which is preliminary data.</text>
</comment>
<dbReference type="Pfam" id="PF08240">
    <property type="entry name" value="ADH_N"/>
    <property type="match status" value="1"/>
</dbReference>
<dbReference type="EMBL" id="JAGGLP010000084">
    <property type="protein sequence ID" value="MBP2056834.1"/>
    <property type="molecule type" value="Genomic_DNA"/>
</dbReference>
<dbReference type="InterPro" id="IPR002364">
    <property type="entry name" value="Quin_OxRdtase/zeta-crystal_CS"/>
</dbReference>
<reference evidence="4 5" key="1">
    <citation type="submission" date="2021-03" db="EMBL/GenBank/DDBJ databases">
        <title>Genomic Encyclopedia of Type Strains, Phase IV (KMG-IV): sequencing the most valuable type-strain genomes for metagenomic binning, comparative biology and taxonomic classification.</title>
        <authorList>
            <person name="Goeker M."/>
        </authorList>
    </citation>
    <scope>NUCLEOTIDE SEQUENCE [LARGE SCALE GENOMIC DNA]</scope>
    <source>
        <strain evidence="4 5">DSM 40499</strain>
    </source>
</reference>
<dbReference type="Gene3D" id="3.40.50.11460">
    <property type="match status" value="1"/>
</dbReference>
<dbReference type="PANTHER" id="PTHR43775">
    <property type="entry name" value="FATTY ACID SYNTHASE"/>
    <property type="match status" value="1"/>
</dbReference>
<evidence type="ECO:0000313" key="4">
    <source>
        <dbReference type="EMBL" id="MBP2056834.1"/>
    </source>
</evidence>
<dbReference type="Proteomes" id="UP001519309">
    <property type="component" value="Unassembled WGS sequence"/>
</dbReference>
<dbReference type="PROSITE" id="PS01162">
    <property type="entry name" value="QOR_ZETA_CRYSTAL"/>
    <property type="match status" value="1"/>
</dbReference>
<feature type="domain" description="Enoyl reductase (ER)" evidence="3">
    <location>
        <begin position="119"/>
        <end position="422"/>
    </location>
</feature>
<feature type="non-terminal residue" evidence="4">
    <location>
        <position position="425"/>
    </location>
</feature>